<name>A0ABW3T8Q7_9CAUL</name>
<sequence length="162" mass="16608">MRKLVLAALLPLMAAAAPAAAQVVHVGAPTAAIASATVVPPGYTTVYVSGQTPPVLNAGAPAGTAPEFGDTKTQTIGIMKKIQDILTAQGLTMGDVVMMRVYLVGDPANGGKMDFAGMMEGYTQFFGTKEQPNKPARVTAQVAALVAPGMLAEIEVQAVKKP</sequence>
<accession>A0ABW3T8Q7</accession>
<keyword evidence="3" id="KW-1185">Reference proteome</keyword>
<protein>
    <submittedName>
        <fullName evidence="2">RidA family protein</fullName>
    </submittedName>
</protein>
<feature type="signal peptide" evidence="1">
    <location>
        <begin position="1"/>
        <end position="21"/>
    </location>
</feature>
<dbReference type="PANTHER" id="PTHR11803:SF59">
    <property type="entry name" value="ENDORIBONUCLEASE"/>
    <property type="match status" value="1"/>
</dbReference>
<gene>
    <name evidence="2" type="ORF">ACFQ27_15790</name>
</gene>
<evidence type="ECO:0000256" key="1">
    <source>
        <dbReference type="SAM" id="SignalP"/>
    </source>
</evidence>
<proteinExistence type="predicted"/>
<dbReference type="Gene3D" id="3.30.1330.40">
    <property type="entry name" value="RutC-like"/>
    <property type="match status" value="1"/>
</dbReference>
<dbReference type="PANTHER" id="PTHR11803">
    <property type="entry name" value="2-IMINOBUTANOATE/2-IMINOPROPANOATE DEAMINASE RIDA"/>
    <property type="match status" value="1"/>
</dbReference>
<dbReference type="Proteomes" id="UP001597216">
    <property type="component" value="Unassembled WGS sequence"/>
</dbReference>
<dbReference type="RefSeq" id="WP_377354281.1">
    <property type="nucleotide sequence ID" value="NZ_JBHTLQ010000042.1"/>
</dbReference>
<evidence type="ECO:0000313" key="2">
    <source>
        <dbReference type="EMBL" id="MFD1192050.1"/>
    </source>
</evidence>
<evidence type="ECO:0000313" key="3">
    <source>
        <dbReference type="Proteomes" id="UP001597216"/>
    </source>
</evidence>
<reference evidence="3" key="1">
    <citation type="journal article" date="2019" name="Int. J. Syst. Evol. Microbiol.">
        <title>The Global Catalogue of Microorganisms (GCM) 10K type strain sequencing project: providing services to taxonomists for standard genome sequencing and annotation.</title>
        <authorList>
            <consortium name="The Broad Institute Genomics Platform"/>
            <consortium name="The Broad Institute Genome Sequencing Center for Infectious Disease"/>
            <person name="Wu L."/>
            <person name="Ma J."/>
        </authorList>
    </citation>
    <scope>NUCLEOTIDE SEQUENCE [LARGE SCALE GENOMIC DNA]</scope>
    <source>
        <strain evidence="3">CCUG 55074</strain>
    </source>
</reference>
<dbReference type="Pfam" id="PF01042">
    <property type="entry name" value="Ribonuc_L-PSP"/>
    <property type="match status" value="1"/>
</dbReference>
<dbReference type="InterPro" id="IPR035959">
    <property type="entry name" value="RutC-like_sf"/>
</dbReference>
<feature type="chain" id="PRO_5047147860" evidence="1">
    <location>
        <begin position="22"/>
        <end position="162"/>
    </location>
</feature>
<dbReference type="InterPro" id="IPR006175">
    <property type="entry name" value="YjgF/YER057c/UK114"/>
</dbReference>
<organism evidence="2 3">
    <name type="scientific">Phenylobacterium conjunctum</name>
    <dbReference type="NCBI Taxonomy" id="1298959"/>
    <lineage>
        <taxon>Bacteria</taxon>
        <taxon>Pseudomonadati</taxon>
        <taxon>Pseudomonadota</taxon>
        <taxon>Alphaproteobacteria</taxon>
        <taxon>Caulobacterales</taxon>
        <taxon>Caulobacteraceae</taxon>
        <taxon>Phenylobacterium</taxon>
    </lineage>
</organism>
<keyword evidence="1" id="KW-0732">Signal</keyword>
<dbReference type="SUPFAM" id="SSF55298">
    <property type="entry name" value="YjgF-like"/>
    <property type="match status" value="1"/>
</dbReference>
<comment type="caution">
    <text evidence="2">The sequence shown here is derived from an EMBL/GenBank/DDBJ whole genome shotgun (WGS) entry which is preliminary data.</text>
</comment>
<dbReference type="EMBL" id="JBHTLQ010000042">
    <property type="protein sequence ID" value="MFD1192050.1"/>
    <property type="molecule type" value="Genomic_DNA"/>
</dbReference>
<dbReference type="CDD" id="cd06151">
    <property type="entry name" value="YjgF_YER057c_UK114_like_3"/>
    <property type="match status" value="1"/>
</dbReference>